<dbReference type="STRING" id="5888.A0DSN2"/>
<name>A0DSN2_PARTE</name>
<dbReference type="HOGENOM" id="CLU_664743_0_0_1"/>
<dbReference type="EMBL" id="CT868563">
    <property type="protein sequence ID" value="CAK86049.1"/>
    <property type="molecule type" value="Genomic_DNA"/>
</dbReference>
<accession>A0DSN2</accession>
<dbReference type="RefSeq" id="XP_001453446.1">
    <property type="nucleotide sequence ID" value="XM_001453409.1"/>
</dbReference>
<evidence type="ECO:0000313" key="8">
    <source>
        <dbReference type="EMBL" id="CAK86049.1"/>
    </source>
</evidence>
<evidence type="ECO:0000313" key="9">
    <source>
        <dbReference type="Proteomes" id="UP000000600"/>
    </source>
</evidence>
<sequence>MNLGYLFLLVGVQCILYQFNATNQYLLVENEAEEWVQMKIQIYEHNVKQSEAIENYEKYLQLYYKLKLGSYYELEIVIIPETNFKIQQINQKVCPKQCSKNGNCINNSCQCYESFFGSRCQFEIESYYNIQQYNIELHQFETSYLLLQYQQSDLINDQGQRQTKNMILSSNHAIEIQLYLVLPYQNISTSIQNQNILYNNSLNGSTTIDFSPFYQSYSSSQVSYSFFFIFTNNYTNQERYSMTFDLKSQEITFQDFILVTILSVVAFIILLIVIFIVRRRCQYIQISKLKYSIDHQPKMDIVGQLAIVTPAKDEECIVCLDLLENQQCRQTSCKHIFHEQCLNEWLQKQQTCPLCRENLFEEEGAQIMKVRNLSSSSIVAGQFSIIQSERQPIQQIILSRSMNNRLAAFQ</sequence>
<dbReference type="Pfam" id="PF13639">
    <property type="entry name" value="zf-RING_2"/>
    <property type="match status" value="1"/>
</dbReference>
<keyword evidence="5" id="KW-0812">Transmembrane</keyword>
<dbReference type="Proteomes" id="UP000000600">
    <property type="component" value="Unassembled WGS sequence"/>
</dbReference>
<evidence type="ECO:0000259" key="7">
    <source>
        <dbReference type="PROSITE" id="PS50089"/>
    </source>
</evidence>
<evidence type="ECO:0000256" key="6">
    <source>
        <dbReference type="SAM" id="SignalP"/>
    </source>
</evidence>
<dbReference type="PROSITE" id="PS00022">
    <property type="entry name" value="EGF_1"/>
    <property type="match status" value="1"/>
</dbReference>
<dbReference type="AlphaFoldDB" id="A0DSN2"/>
<dbReference type="InParanoid" id="A0DSN2"/>
<reference evidence="8 9" key="1">
    <citation type="journal article" date="2006" name="Nature">
        <title>Global trends of whole-genome duplications revealed by the ciliate Paramecium tetraurelia.</title>
        <authorList>
            <consortium name="Genoscope"/>
            <person name="Aury J.-M."/>
            <person name="Jaillon O."/>
            <person name="Duret L."/>
            <person name="Noel B."/>
            <person name="Jubin C."/>
            <person name="Porcel B.M."/>
            <person name="Segurens B."/>
            <person name="Daubin V."/>
            <person name="Anthouard V."/>
            <person name="Aiach N."/>
            <person name="Arnaiz O."/>
            <person name="Billaut A."/>
            <person name="Beisson J."/>
            <person name="Blanc I."/>
            <person name="Bouhouche K."/>
            <person name="Camara F."/>
            <person name="Duharcourt S."/>
            <person name="Guigo R."/>
            <person name="Gogendeau D."/>
            <person name="Katinka M."/>
            <person name="Keller A.-M."/>
            <person name="Kissmehl R."/>
            <person name="Klotz C."/>
            <person name="Koll F."/>
            <person name="Le Moue A."/>
            <person name="Lepere C."/>
            <person name="Malinsky S."/>
            <person name="Nowacki M."/>
            <person name="Nowak J.K."/>
            <person name="Plattner H."/>
            <person name="Poulain J."/>
            <person name="Ruiz F."/>
            <person name="Serrano V."/>
            <person name="Zagulski M."/>
            <person name="Dessen P."/>
            <person name="Betermier M."/>
            <person name="Weissenbach J."/>
            <person name="Scarpelli C."/>
            <person name="Schachter V."/>
            <person name="Sperling L."/>
            <person name="Meyer E."/>
            <person name="Cohen J."/>
            <person name="Wincker P."/>
        </authorList>
    </citation>
    <scope>NUCLEOTIDE SEQUENCE [LARGE SCALE GENOMIC DNA]</scope>
    <source>
        <strain evidence="8 9">Stock d4-2</strain>
    </source>
</reference>
<feature type="signal peptide" evidence="6">
    <location>
        <begin position="1"/>
        <end position="17"/>
    </location>
</feature>
<organism evidence="8 9">
    <name type="scientific">Paramecium tetraurelia</name>
    <dbReference type="NCBI Taxonomy" id="5888"/>
    <lineage>
        <taxon>Eukaryota</taxon>
        <taxon>Sar</taxon>
        <taxon>Alveolata</taxon>
        <taxon>Ciliophora</taxon>
        <taxon>Intramacronucleata</taxon>
        <taxon>Oligohymenophorea</taxon>
        <taxon>Peniculida</taxon>
        <taxon>Parameciidae</taxon>
        <taxon>Paramecium</taxon>
    </lineage>
</organism>
<keyword evidence="5" id="KW-0472">Membrane</keyword>
<evidence type="ECO:0000256" key="5">
    <source>
        <dbReference type="SAM" id="Phobius"/>
    </source>
</evidence>
<dbReference type="PANTHER" id="PTHR45969">
    <property type="entry name" value="RING ZINC FINGER PROTEIN-RELATED"/>
    <property type="match status" value="1"/>
</dbReference>
<feature type="domain" description="RING-type" evidence="7">
    <location>
        <begin position="316"/>
        <end position="356"/>
    </location>
</feature>
<keyword evidence="2 4" id="KW-0863">Zinc-finger</keyword>
<dbReference type="PROSITE" id="PS50089">
    <property type="entry name" value="ZF_RING_2"/>
    <property type="match status" value="1"/>
</dbReference>
<dbReference type="InterPro" id="IPR013083">
    <property type="entry name" value="Znf_RING/FYVE/PHD"/>
</dbReference>
<evidence type="ECO:0000256" key="2">
    <source>
        <dbReference type="ARBA" id="ARBA00022771"/>
    </source>
</evidence>
<keyword evidence="3" id="KW-0862">Zinc</keyword>
<dbReference type="GO" id="GO:0061630">
    <property type="term" value="F:ubiquitin protein ligase activity"/>
    <property type="evidence" value="ECO:0000318"/>
    <property type="project" value="GO_Central"/>
</dbReference>
<keyword evidence="5" id="KW-1133">Transmembrane helix</keyword>
<dbReference type="OrthoDB" id="8062037at2759"/>
<dbReference type="GeneID" id="5039237"/>
<dbReference type="GO" id="GO:0008270">
    <property type="term" value="F:zinc ion binding"/>
    <property type="evidence" value="ECO:0007669"/>
    <property type="project" value="UniProtKB-KW"/>
</dbReference>
<dbReference type="Gene3D" id="2.60.120.260">
    <property type="entry name" value="Galactose-binding domain-like"/>
    <property type="match status" value="1"/>
</dbReference>
<dbReference type="CDD" id="cd16454">
    <property type="entry name" value="RING-H2_PA-TM-RING"/>
    <property type="match status" value="1"/>
</dbReference>
<keyword evidence="1" id="KW-0479">Metal-binding</keyword>
<dbReference type="KEGG" id="ptm:GSPATT00019742001"/>
<evidence type="ECO:0000256" key="1">
    <source>
        <dbReference type="ARBA" id="ARBA00022723"/>
    </source>
</evidence>
<keyword evidence="9" id="KW-1185">Reference proteome</keyword>
<dbReference type="SMART" id="SM00184">
    <property type="entry name" value="RING"/>
    <property type="match status" value="1"/>
</dbReference>
<dbReference type="PANTHER" id="PTHR45969:SF81">
    <property type="entry name" value="OS08G0157400 PROTEIN"/>
    <property type="match status" value="1"/>
</dbReference>
<evidence type="ECO:0000256" key="3">
    <source>
        <dbReference type="ARBA" id="ARBA00022833"/>
    </source>
</evidence>
<keyword evidence="6" id="KW-0732">Signal</keyword>
<dbReference type="SUPFAM" id="SSF57850">
    <property type="entry name" value="RING/U-box"/>
    <property type="match status" value="1"/>
</dbReference>
<dbReference type="eggNOG" id="KOG0800">
    <property type="taxonomic scope" value="Eukaryota"/>
</dbReference>
<gene>
    <name evidence="8" type="ORF">GSPATT00019742001</name>
</gene>
<protein>
    <recommendedName>
        <fullName evidence="7">RING-type domain-containing protein</fullName>
    </recommendedName>
</protein>
<dbReference type="InterPro" id="IPR001841">
    <property type="entry name" value="Znf_RING"/>
</dbReference>
<dbReference type="FunFam" id="3.30.40.10:FF:001411">
    <property type="entry name" value="Uncharacterized protein"/>
    <property type="match status" value="1"/>
</dbReference>
<evidence type="ECO:0000256" key="4">
    <source>
        <dbReference type="PROSITE-ProRule" id="PRU00175"/>
    </source>
</evidence>
<proteinExistence type="predicted"/>
<feature type="transmembrane region" description="Helical" evidence="5">
    <location>
        <begin position="256"/>
        <end position="277"/>
    </location>
</feature>
<feature type="chain" id="PRO_5002624025" description="RING-type domain-containing protein" evidence="6">
    <location>
        <begin position="18"/>
        <end position="410"/>
    </location>
</feature>
<dbReference type="GO" id="GO:0016567">
    <property type="term" value="P:protein ubiquitination"/>
    <property type="evidence" value="ECO:0000318"/>
    <property type="project" value="GO_Central"/>
</dbReference>
<dbReference type="Gene3D" id="3.30.40.10">
    <property type="entry name" value="Zinc/RING finger domain, C3HC4 (zinc finger)"/>
    <property type="match status" value="1"/>
</dbReference>
<dbReference type="InterPro" id="IPR000742">
    <property type="entry name" value="EGF"/>
</dbReference>
<dbReference type="OMA" id="HEQCLNE"/>